<accession>A0A5B7ZUL4</accession>
<dbReference type="KEGG" id="hyj:FHG12_01670"/>
<dbReference type="GO" id="GO:0016740">
    <property type="term" value="F:transferase activity"/>
    <property type="evidence" value="ECO:0007669"/>
    <property type="project" value="UniProtKB-KW"/>
</dbReference>
<dbReference type="AlphaFoldDB" id="A0A5B7ZUL4"/>
<gene>
    <name evidence="1" type="ORF">FHG12_01670</name>
</gene>
<proteinExistence type="predicted"/>
<reference evidence="1 2" key="1">
    <citation type="submission" date="2019-06" db="EMBL/GenBank/DDBJ databases">
        <authorList>
            <person name="Srinivasan S."/>
        </authorList>
    </citation>
    <scope>NUCLEOTIDE SEQUENCE [LARGE SCALE GENOMIC DNA]</scope>
    <source>
        <strain evidence="1 2">17J68-5</strain>
    </source>
</reference>
<sequence length="315" mass="36118">MITVAPSAAPPTTAPRVAILFVVFNRTDVTTRVLDSIRAARPPRLYVAADGPRAGRPAEAEACATVRQQILDGVDWPCEVHTLFRDENLGCRQAVSGAIDWFFSHEEAGIILEDDCLPEPSFYTYCEEMLHHYRDDTRVMHINGTNYLRGWHRDPDYSYYFSNYSAIWGWATWRRAWQHYDVTTRLLPELEGKHYFWRRFFNSLEARMLLKPLWATHARTLDTWDYQWSFAVLVQSGLCITPAVNLISNIGFGGGATHTHNAAHPLAELPVRALAQPYRHPSFVLRDTISDYRQLRGTLRDKVVARLRNVAPFLA</sequence>
<evidence type="ECO:0000313" key="1">
    <source>
        <dbReference type="EMBL" id="QDA58884.1"/>
    </source>
</evidence>
<evidence type="ECO:0000313" key="2">
    <source>
        <dbReference type="Proteomes" id="UP000305398"/>
    </source>
</evidence>
<dbReference type="InterPro" id="IPR029044">
    <property type="entry name" value="Nucleotide-diphossugar_trans"/>
</dbReference>
<dbReference type="RefSeq" id="WP_139513947.1">
    <property type="nucleotide sequence ID" value="NZ_CP040896.1"/>
</dbReference>
<dbReference type="OrthoDB" id="9785375at2"/>
<organism evidence="1 2">
    <name type="scientific">Hymenobacter jejuensis</name>
    <dbReference type="NCBI Taxonomy" id="2502781"/>
    <lineage>
        <taxon>Bacteria</taxon>
        <taxon>Pseudomonadati</taxon>
        <taxon>Bacteroidota</taxon>
        <taxon>Cytophagia</taxon>
        <taxon>Cytophagales</taxon>
        <taxon>Hymenobacteraceae</taxon>
        <taxon>Hymenobacter</taxon>
    </lineage>
</organism>
<dbReference type="EMBL" id="CP040896">
    <property type="protein sequence ID" value="QDA58884.1"/>
    <property type="molecule type" value="Genomic_DNA"/>
</dbReference>
<keyword evidence="1" id="KW-0808">Transferase</keyword>
<dbReference type="Gene3D" id="3.90.550.10">
    <property type="entry name" value="Spore Coat Polysaccharide Biosynthesis Protein SpsA, Chain A"/>
    <property type="match status" value="1"/>
</dbReference>
<protein>
    <submittedName>
        <fullName evidence="1">Glycosyltransferase family 2 protein</fullName>
    </submittedName>
</protein>
<name>A0A5B7ZUL4_9BACT</name>
<dbReference type="SUPFAM" id="SSF53448">
    <property type="entry name" value="Nucleotide-diphospho-sugar transferases"/>
    <property type="match status" value="1"/>
</dbReference>
<keyword evidence="2" id="KW-1185">Reference proteome</keyword>
<dbReference type="Proteomes" id="UP000305398">
    <property type="component" value="Chromosome"/>
</dbReference>